<dbReference type="EMBL" id="SMKA01000041">
    <property type="protein sequence ID" value="TDC30768.1"/>
    <property type="molecule type" value="Genomic_DNA"/>
</dbReference>
<protein>
    <submittedName>
        <fullName evidence="3">Uncharacterized protein</fullName>
    </submittedName>
</protein>
<accession>A0A4R4Q6I6</accession>
<organism evidence="3 4">
    <name type="scientific">Kribbella albertanoniae</name>
    <dbReference type="NCBI Taxonomy" id="1266829"/>
    <lineage>
        <taxon>Bacteria</taxon>
        <taxon>Bacillati</taxon>
        <taxon>Actinomycetota</taxon>
        <taxon>Actinomycetes</taxon>
        <taxon>Propionibacteriales</taxon>
        <taxon>Kribbellaceae</taxon>
        <taxon>Kribbella</taxon>
    </lineage>
</organism>
<keyword evidence="2" id="KW-0472">Membrane</keyword>
<comment type="caution">
    <text evidence="3">The sequence shown here is derived from an EMBL/GenBank/DDBJ whole genome shotgun (WGS) entry which is preliminary data.</text>
</comment>
<keyword evidence="2" id="KW-1133">Transmembrane helix</keyword>
<keyword evidence="2" id="KW-0812">Transmembrane</keyword>
<dbReference type="RefSeq" id="WP_132406070.1">
    <property type="nucleotide sequence ID" value="NZ_SMKA01000041.1"/>
</dbReference>
<proteinExistence type="predicted"/>
<dbReference type="OrthoDB" id="9924550at2"/>
<sequence>MDPDDRGERPRPSSDTDDWSQLGWIARTTCGLAGGAGIYGVFLEGTNTGGVPILLVLAAFFGYLAASGQRLISLKIGDNEA</sequence>
<evidence type="ECO:0000256" key="1">
    <source>
        <dbReference type="SAM" id="MobiDB-lite"/>
    </source>
</evidence>
<reference evidence="3 4" key="1">
    <citation type="submission" date="2019-03" db="EMBL/GenBank/DDBJ databases">
        <title>Draft genome sequences of novel Actinobacteria.</title>
        <authorList>
            <person name="Sahin N."/>
            <person name="Ay H."/>
            <person name="Saygin H."/>
        </authorList>
    </citation>
    <scope>NUCLEOTIDE SEQUENCE [LARGE SCALE GENOMIC DNA]</scope>
    <source>
        <strain evidence="3 4">JCM 30547</strain>
    </source>
</reference>
<feature type="region of interest" description="Disordered" evidence="1">
    <location>
        <begin position="1"/>
        <end position="20"/>
    </location>
</feature>
<feature type="compositionally biased region" description="Basic and acidic residues" evidence="1">
    <location>
        <begin position="1"/>
        <end position="14"/>
    </location>
</feature>
<dbReference type="AlphaFoldDB" id="A0A4R4Q6I6"/>
<feature type="transmembrane region" description="Helical" evidence="2">
    <location>
        <begin position="48"/>
        <end position="66"/>
    </location>
</feature>
<evidence type="ECO:0000256" key="2">
    <source>
        <dbReference type="SAM" id="Phobius"/>
    </source>
</evidence>
<evidence type="ECO:0000313" key="4">
    <source>
        <dbReference type="Proteomes" id="UP000295075"/>
    </source>
</evidence>
<evidence type="ECO:0000313" key="3">
    <source>
        <dbReference type="EMBL" id="TDC30768.1"/>
    </source>
</evidence>
<gene>
    <name evidence="3" type="ORF">E1261_12580</name>
</gene>
<name>A0A4R4Q6I6_9ACTN</name>
<keyword evidence="4" id="KW-1185">Reference proteome</keyword>
<feature type="transmembrane region" description="Helical" evidence="2">
    <location>
        <begin position="21"/>
        <end position="42"/>
    </location>
</feature>
<dbReference type="Proteomes" id="UP000295075">
    <property type="component" value="Unassembled WGS sequence"/>
</dbReference>